<proteinExistence type="predicted"/>
<organism evidence="6 7">
    <name type="scientific">Dendryphion nanum</name>
    <dbReference type="NCBI Taxonomy" id="256645"/>
    <lineage>
        <taxon>Eukaryota</taxon>
        <taxon>Fungi</taxon>
        <taxon>Dikarya</taxon>
        <taxon>Ascomycota</taxon>
        <taxon>Pezizomycotina</taxon>
        <taxon>Dothideomycetes</taxon>
        <taxon>Pleosporomycetidae</taxon>
        <taxon>Pleosporales</taxon>
        <taxon>Torulaceae</taxon>
        <taxon>Dendryphion</taxon>
    </lineage>
</organism>
<evidence type="ECO:0000256" key="2">
    <source>
        <dbReference type="ARBA" id="ARBA00022771"/>
    </source>
</evidence>
<dbReference type="OrthoDB" id="432970at2759"/>
<dbReference type="SUPFAM" id="SSF144232">
    <property type="entry name" value="HIT/MYND zinc finger-like"/>
    <property type="match status" value="1"/>
</dbReference>
<dbReference type="InterPro" id="IPR002893">
    <property type="entry name" value="Znf_MYND"/>
</dbReference>
<evidence type="ECO:0000256" key="3">
    <source>
        <dbReference type="ARBA" id="ARBA00022833"/>
    </source>
</evidence>
<evidence type="ECO:0000259" key="5">
    <source>
        <dbReference type="PROSITE" id="PS50865"/>
    </source>
</evidence>
<gene>
    <name evidence="6" type="ORF">B0J11DRAFT_441922</name>
</gene>
<dbReference type="GO" id="GO:0008270">
    <property type="term" value="F:zinc ion binding"/>
    <property type="evidence" value="ECO:0007669"/>
    <property type="project" value="UniProtKB-KW"/>
</dbReference>
<keyword evidence="3" id="KW-0862">Zinc</keyword>
<dbReference type="EMBL" id="JAGMWT010000013">
    <property type="protein sequence ID" value="KAH7117899.1"/>
    <property type="molecule type" value="Genomic_DNA"/>
</dbReference>
<keyword evidence="2 4" id="KW-0863">Zinc-finger</keyword>
<dbReference type="AlphaFoldDB" id="A0A9P9DFB9"/>
<dbReference type="Gene3D" id="6.10.140.2220">
    <property type="match status" value="1"/>
</dbReference>
<dbReference type="PROSITE" id="PS50865">
    <property type="entry name" value="ZF_MYND_2"/>
    <property type="match status" value="1"/>
</dbReference>
<protein>
    <recommendedName>
        <fullName evidence="5">MYND-type domain-containing protein</fullName>
    </recommendedName>
</protein>
<accession>A0A9P9DFB9</accession>
<reference evidence="6" key="1">
    <citation type="journal article" date="2021" name="Nat. Commun.">
        <title>Genetic determinants of endophytism in the Arabidopsis root mycobiome.</title>
        <authorList>
            <person name="Mesny F."/>
            <person name="Miyauchi S."/>
            <person name="Thiergart T."/>
            <person name="Pickel B."/>
            <person name="Atanasova L."/>
            <person name="Karlsson M."/>
            <person name="Huettel B."/>
            <person name="Barry K.W."/>
            <person name="Haridas S."/>
            <person name="Chen C."/>
            <person name="Bauer D."/>
            <person name="Andreopoulos W."/>
            <person name="Pangilinan J."/>
            <person name="LaButti K."/>
            <person name="Riley R."/>
            <person name="Lipzen A."/>
            <person name="Clum A."/>
            <person name="Drula E."/>
            <person name="Henrissat B."/>
            <person name="Kohler A."/>
            <person name="Grigoriev I.V."/>
            <person name="Martin F.M."/>
            <person name="Hacquard S."/>
        </authorList>
    </citation>
    <scope>NUCLEOTIDE SEQUENCE</scope>
    <source>
        <strain evidence="6">MPI-CAGE-CH-0243</strain>
    </source>
</reference>
<evidence type="ECO:0000256" key="1">
    <source>
        <dbReference type="ARBA" id="ARBA00022723"/>
    </source>
</evidence>
<sequence length="235" mass="26070">MSSCTTCKKTGSEVPNLRVCAKCKVTLYCSRDCQKVDWKVHKKICAKQDNESASSNSSSSTPKSDCLDVSIAKPFTALENNTYLHNRSDRDVFKLLVDSFRMRQADDFKFEQKKDPRSVYSGAASSIDGFRRFITLASSRRGLLPTGWDAEKQKACENFGLESGDFSSLKKKTSKEEIQGHYGNEKMPMQLRMLGEAVYGIGPMGQDGTQMRGMMAKMENGGLGNLSATMLSLHP</sequence>
<comment type="caution">
    <text evidence="6">The sequence shown here is derived from an EMBL/GenBank/DDBJ whole genome shotgun (WGS) entry which is preliminary data.</text>
</comment>
<dbReference type="Pfam" id="PF01753">
    <property type="entry name" value="zf-MYND"/>
    <property type="match status" value="1"/>
</dbReference>
<feature type="domain" description="MYND-type" evidence="5">
    <location>
        <begin position="4"/>
        <end position="45"/>
    </location>
</feature>
<keyword evidence="1" id="KW-0479">Metal-binding</keyword>
<keyword evidence="7" id="KW-1185">Reference proteome</keyword>
<evidence type="ECO:0000313" key="6">
    <source>
        <dbReference type="EMBL" id="KAH7117899.1"/>
    </source>
</evidence>
<evidence type="ECO:0000313" key="7">
    <source>
        <dbReference type="Proteomes" id="UP000700596"/>
    </source>
</evidence>
<dbReference type="PROSITE" id="PS01360">
    <property type="entry name" value="ZF_MYND_1"/>
    <property type="match status" value="1"/>
</dbReference>
<dbReference type="Proteomes" id="UP000700596">
    <property type="component" value="Unassembled WGS sequence"/>
</dbReference>
<evidence type="ECO:0000256" key="4">
    <source>
        <dbReference type="PROSITE-ProRule" id="PRU00134"/>
    </source>
</evidence>
<name>A0A9P9DFB9_9PLEO</name>